<dbReference type="Gene3D" id="2.40.70.10">
    <property type="entry name" value="Acid Proteases"/>
    <property type="match status" value="1"/>
</dbReference>
<name>A0ABQ0LSK5_MYCCL</name>
<keyword evidence="2" id="KW-1185">Reference proteome</keyword>
<gene>
    <name evidence="1" type="ORF">MCHLO_10994</name>
</gene>
<dbReference type="InterPro" id="IPR021109">
    <property type="entry name" value="Peptidase_aspartic_dom_sf"/>
</dbReference>
<reference evidence="1" key="1">
    <citation type="submission" date="2014-09" db="EMBL/GenBank/DDBJ databases">
        <title>Genome sequence of the luminous mushroom Mycena chlorophos for searching fungal bioluminescence genes.</title>
        <authorList>
            <person name="Tanaka Y."/>
            <person name="Kasuga D."/>
            <person name="Oba Y."/>
            <person name="Hase S."/>
            <person name="Sato K."/>
            <person name="Oba Y."/>
            <person name="Sakakibara Y."/>
        </authorList>
    </citation>
    <scope>NUCLEOTIDE SEQUENCE</scope>
</reference>
<accession>A0ABQ0LSK5</accession>
<proteinExistence type="predicted"/>
<evidence type="ECO:0000313" key="1">
    <source>
        <dbReference type="EMBL" id="GAT54118.1"/>
    </source>
</evidence>
<dbReference type="Pfam" id="PF13650">
    <property type="entry name" value="Asp_protease_2"/>
    <property type="match status" value="1"/>
</dbReference>
<evidence type="ECO:0000313" key="2">
    <source>
        <dbReference type="Proteomes" id="UP000815677"/>
    </source>
</evidence>
<dbReference type="EMBL" id="DF848508">
    <property type="protein sequence ID" value="GAT54118.1"/>
    <property type="molecule type" value="Genomic_DNA"/>
</dbReference>
<protein>
    <recommendedName>
        <fullName evidence="3">Aspartic peptidase DDI1-type domain-containing protein</fullName>
    </recommendedName>
</protein>
<evidence type="ECO:0008006" key="3">
    <source>
        <dbReference type="Google" id="ProtNLM"/>
    </source>
</evidence>
<feature type="non-terminal residue" evidence="1">
    <location>
        <position position="217"/>
    </location>
</feature>
<dbReference type="CDD" id="cd00303">
    <property type="entry name" value="retropepsin_like"/>
    <property type="match status" value="1"/>
</dbReference>
<sequence length="217" mass="23666">MCAVSPEYAKAVRTSLQRKRKPVHAVTLNAEPAEPEFPFAEEDDTPQLSLDAIPLEELPPAVSYRVSTREDVGTEPGVIICGDPVLQYMASLGEESPKQIYSAIESAALRCVFPTVMGLKRVECLLDSGSQIVSISLKLALELGLAWDPAVTIFMQSANGQLKKSAGLARNVPFLFSDIPIYLQVHVIDQPAYDVLLGRPFDIITESRLENKPDGGQ</sequence>
<organism evidence="1 2">
    <name type="scientific">Mycena chlorophos</name>
    <name type="common">Agaric fungus</name>
    <name type="synonym">Agaricus chlorophos</name>
    <dbReference type="NCBI Taxonomy" id="658473"/>
    <lineage>
        <taxon>Eukaryota</taxon>
        <taxon>Fungi</taxon>
        <taxon>Dikarya</taxon>
        <taxon>Basidiomycota</taxon>
        <taxon>Agaricomycotina</taxon>
        <taxon>Agaricomycetes</taxon>
        <taxon>Agaricomycetidae</taxon>
        <taxon>Agaricales</taxon>
        <taxon>Marasmiineae</taxon>
        <taxon>Mycenaceae</taxon>
        <taxon>Mycena</taxon>
    </lineage>
</organism>
<dbReference type="SUPFAM" id="SSF50630">
    <property type="entry name" value="Acid proteases"/>
    <property type="match status" value="1"/>
</dbReference>
<dbReference type="Proteomes" id="UP000815677">
    <property type="component" value="Unassembled WGS sequence"/>
</dbReference>